<feature type="transmembrane region" description="Helical" evidence="1">
    <location>
        <begin position="73"/>
        <end position="96"/>
    </location>
</feature>
<dbReference type="EMBL" id="PVLR01000021">
    <property type="protein sequence ID" value="PRD68975.1"/>
    <property type="molecule type" value="Genomic_DNA"/>
</dbReference>
<dbReference type="EMBL" id="VYSB01000029">
    <property type="protein sequence ID" value="MYZ53792.1"/>
    <property type="molecule type" value="Genomic_DNA"/>
</dbReference>
<dbReference type="Proteomes" id="UP000238326">
    <property type="component" value="Unassembled WGS sequence"/>
</dbReference>
<sequence length="99" mass="10963">MNQTSSVWLVLLAALAAANLPFLSQRLLGCWPTRSGDKGLALRLLELALLYLLVGGLGLALEQALGQIYPQGWEFYAITATLFLTLAFPGFVWRYLVRH</sequence>
<keyword evidence="1" id="KW-1133">Transmembrane helix</keyword>
<dbReference type="RefSeq" id="WP_105729476.1">
    <property type="nucleotide sequence ID" value="NZ_DAIPCI010000017.1"/>
</dbReference>
<gene>
    <name evidence="3" type="ORF">C6P61_08350</name>
    <name evidence="2" type="ORF">F5985_17070</name>
</gene>
<dbReference type="Pfam" id="PF10993">
    <property type="entry name" value="DUF2818"/>
    <property type="match status" value="1"/>
</dbReference>
<organism evidence="3 4">
    <name type="scientific">Malikia spinosa</name>
    <dbReference type="NCBI Taxonomy" id="86180"/>
    <lineage>
        <taxon>Bacteria</taxon>
        <taxon>Pseudomonadati</taxon>
        <taxon>Pseudomonadota</taxon>
        <taxon>Betaproteobacteria</taxon>
        <taxon>Burkholderiales</taxon>
        <taxon>Comamonadaceae</taxon>
        <taxon>Malikia</taxon>
    </lineage>
</organism>
<keyword evidence="4" id="KW-1185">Reference proteome</keyword>
<evidence type="ECO:0000256" key="1">
    <source>
        <dbReference type="SAM" id="Phobius"/>
    </source>
</evidence>
<dbReference type="InterPro" id="IPR016768">
    <property type="entry name" value="UCP019883"/>
</dbReference>
<evidence type="ECO:0000313" key="2">
    <source>
        <dbReference type="EMBL" id="MYZ53792.1"/>
    </source>
</evidence>
<keyword evidence="1" id="KW-0812">Transmembrane</keyword>
<accession>A0A2S9KF22</accession>
<protein>
    <submittedName>
        <fullName evidence="3">DUF2818 domain-containing protein</fullName>
    </submittedName>
    <submittedName>
        <fullName evidence="2">DUF2818 family protein</fullName>
    </submittedName>
</protein>
<dbReference type="Proteomes" id="UP000481947">
    <property type="component" value="Unassembled WGS sequence"/>
</dbReference>
<dbReference type="PIRSF" id="PIRSF019883">
    <property type="entry name" value="UCP019883"/>
    <property type="match status" value="1"/>
</dbReference>
<keyword evidence="1" id="KW-0472">Membrane</keyword>
<reference evidence="3 4" key="1">
    <citation type="submission" date="2018-03" db="EMBL/GenBank/DDBJ databases">
        <title>Comparative genomics illustrates the genes involved in a hyperalkaliphilic mechanisms of Serpentinomonas isolated from highly-alkaline calcium-rich serpentinized springs.</title>
        <authorList>
            <person name="Suzuki S."/>
            <person name="Ishii S."/>
            <person name="Walworth N."/>
            <person name="Bird L."/>
            <person name="Kuenen J.G."/>
            <person name="Nealson K.H."/>
        </authorList>
    </citation>
    <scope>NUCLEOTIDE SEQUENCE [LARGE SCALE GENOMIC DNA]</scope>
    <source>
        <strain evidence="3 4">83</strain>
    </source>
</reference>
<name>A0A2S9KF22_9BURK</name>
<feature type="transmembrane region" description="Helical" evidence="1">
    <location>
        <begin position="42"/>
        <end position="61"/>
    </location>
</feature>
<reference evidence="2 5" key="2">
    <citation type="submission" date="2019-09" db="EMBL/GenBank/DDBJ databases">
        <title>Identification of Malikia spinosa a prominent benzene-, toluene-, and ethylbenzene-degrading bacterium: enrichment, isolation and whole genome sequencing.</title>
        <authorList>
            <person name="Tancsics A."/>
            <person name="Revesz F."/>
            <person name="Kriszt B."/>
        </authorList>
    </citation>
    <scope>NUCLEOTIDE SEQUENCE [LARGE SCALE GENOMIC DNA]</scope>
    <source>
        <strain evidence="2 5">AB6</strain>
    </source>
</reference>
<evidence type="ECO:0000313" key="3">
    <source>
        <dbReference type="EMBL" id="PRD68975.1"/>
    </source>
</evidence>
<dbReference type="AlphaFoldDB" id="A0A2S9KF22"/>
<proteinExistence type="predicted"/>
<evidence type="ECO:0000313" key="5">
    <source>
        <dbReference type="Proteomes" id="UP000481947"/>
    </source>
</evidence>
<dbReference type="OrthoDB" id="5785537at2"/>
<evidence type="ECO:0000313" key="4">
    <source>
        <dbReference type="Proteomes" id="UP000238326"/>
    </source>
</evidence>
<comment type="caution">
    <text evidence="3">The sequence shown here is derived from an EMBL/GenBank/DDBJ whole genome shotgun (WGS) entry which is preliminary data.</text>
</comment>